<evidence type="ECO:0000313" key="4">
    <source>
        <dbReference type="Proteomes" id="UP000292702"/>
    </source>
</evidence>
<dbReference type="AlphaFoldDB" id="A0A4R0RW98"/>
<protein>
    <recommendedName>
        <fullName evidence="2">ASX DEUBAD domain-containing protein</fullName>
    </recommendedName>
</protein>
<dbReference type="InterPro" id="IPR028020">
    <property type="entry name" value="ASX_DEUBAD_dom"/>
</dbReference>
<evidence type="ECO:0000313" key="3">
    <source>
        <dbReference type="EMBL" id="TCD71105.1"/>
    </source>
</evidence>
<organism evidence="3 4">
    <name type="scientific">Steccherinum ochraceum</name>
    <dbReference type="NCBI Taxonomy" id="92696"/>
    <lineage>
        <taxon>Eukaryota</taxon>
        <taxon>Fungi</taxon>
        <taxon>Dikarya</taxon>
        <taxon>Basidiomycota</taxon>
        <taxon>Agaricomycotina</taxon>
        <taxon>Agaricomycetes</taxon>
        <taxon>Polyporales</taxon>
        <taxon>Steccherinaceae</taxon>
        <taxon>Steccherinum</taxon>
    </lineage>
</organism>
<feature type="compositionally biased region" description="Low complexity" evidence="1">
    <location>
        <begin position="22"/>
        <end position="44"/>
    </location>
</feature>
<dbReference type="Pfam" id="PF13919">
    <property type="entry name" value="ASXH"/>
    <property type="match status" value="1"/>
</dbReference>
<dbReference type="Proteomes" id="UP000292702">
    <property type="component" value="Unassembled WGS sequence"/>
</dbReference>
<evidence type="ECO:0000256" key="1">
    <source>
        <dbReference type="SAM" id="MobiDB-lite"/>
    </source>
</evidence>
<dbReference type="EMBL" id="RWJN01000010">
    <property type="protein sequence ID" value="TCD71105.1"/>
    <property type="molecule type" value="Genomic_DNA"/>
</dbReference>
<accession>A0A4R0RW98</accession>
<feature type="domain" description="ASX DEUBAD" evidence="2">
    <location>
        <begin position="58"/>
        <end position="206"/>
    </location>
</feature>
<name>A0A4R0RW98_9APHY</name>
<reference evidence="3 4" key="1">
    <citation type="submission" date="2018-11" db="EMBL/GenBank/DDBJ databases">
        <title>Genome assembly of Steccherinum ochraceum LE-BIN_3174, the white-rot fungus of the Steccherinaceae family (The Residual Polyporoid clade, Polyporales, Basidiomycota).</title>
        <authorList>
            <person name="Fedorova T.V."/>
            <person name="Glazunova O.A."/>
            <person name="Landesman E.O."/>
            <person name="Moiseenko K.V."/>
            <person name="Psurtseva N.V."/>
            <person name="Savinova O.S."/>
            <person name="Shakhova N.V."/>
            <person name="Tyazhelova T.V."/>
            <person name="Vasina D.V."/>
        </authorList>
    </citation>
    <scope>NUCLEOTIDE SEQUENCE [LARGE SCALE GENOMIC DNA]</scope>
    <source>
        <strain evidence="3 4">LE-BIN_3174</strain>
    </source>
</reference>
<keyword evidence="4" id="KW-1185">Reference proteome</keyword>
<proteinExistence type="predicted"/>
<dbReference type="OrthoDB" id="2289918at2759"/>
<feature type="region of interest" description="Disordered" evidence="1">
    <location>
        <begin position="1"/>
        <end position="58"/>
    </location>
</feature>
<dbReference type="STRING" id="92696.A0A4R0RW98"/>
<evidence type="ECO:0000259" key="2">
    <source>
        <dbReference type="Pfam" id="PF13919"/>
    </source>
</evidence>
<sequence>MAAEPASTRPRRTRSSMFGLEAVTASSSASSSSRAADTSTATKAGAKRKTRDSDAVHASANKLESLLTSSKSKLTTMDISDILNYENFVSLSPEAQQELCLLLPPTAFKTYHPELSPSHPAAVRARSANVASSSNAVDAPVEKSPATLNPNVFSSSGVLAAATTFQDHLYSSWLTATAQAKVENFKRGIQDGSLHSQWKDEAWNEEAGSQKQRKNMVPNDLASLAKRSIIKEGDVLVYKRTLGLTGLTIEKDILVQSIDPKSHALNLLLQPKLTKSLPSQLLVVGAPDPTPPTLTMEGIFSTTELEDAILEVDGRITRAEVWATMHPPSSSSSADIDVQMYAHSVRCAKSVTVWRWEEEMMHDLDMQMMLPRGGRQLLATVYFLRNT</sequence>
<gene>
    <name evidence="3" type="ORF">EIP91_000199</name>
</gene>
<comment type="caution">
    <text evidence="3">The sequence shown here is derived from an EMBL/GenBank/DDBJ whole genome shotgun (WGS) entry which is preliminary data.</text>
</comment>